<protein>
    <recommendedName>
        <fullName evidence="5">Integral membrane protein</fullName>
    </recommendedName>
</protein>
<evidence type="ECO:0000313" key="4">
    <source>
        <dbReference type="Proteomes" id="UP001610631"/>
    </source>
</evidence>
<evidence type="ECO:0000256" key="2">
    <source>
        <dbReference type="SAM" id="Phobius"/>
    </source>
</evidence>
<accession>A0ABW7PEU3</accession>
<feature type="transmembrane region" description="Helical" evidence="2">
    <location>
        <begin position="74"/>
        <end position="96"/>
    </location>
</feature>
<evidence type="ECO:0008006" key="5">
    <source>
        <dbReference type="Google" id="ProtNLM"/>
    </source>
</evidence>
<dbReference type="RefSeq" id="WP_395510572.1">
    <property type="nucleotide sequence ID" value="NZ_JBBDHD010000037.1"/>
</dbReference>
<evidence type="ECO:0000313" key="3">
    <source>
        <dbReference type="EMBL" id="MFH7596759.1"/>
    </source>
</evidence>
<keyword evidence="2" id="KW-0472">Membrane</keyword>
<keyword evidence="4" id="KW-1185">Reference proteome</keyword>
<feature type="transmembrane region" description="Helical" evidence="2">
    <location>
        <begin position="102"/>
        <end position="120"/>
    </location>
</feature>
<organism evidence="3 4">
    <name type="scientific">Streptomyces racemochromogenes</name>
    <dbReference type="NCBI Taxonomy" id="67353"/>
    <lineage>
        <taxon>Bacteria</taxon>
        <taxon>Bacillati</taxon>
        <taxon>Actinomycetota</taxon>
        <taxon>Actinomycetes</taxon>
        <taxon>Kitasatosporales</taxon>
        <taxon>Streptomycetaceae</taxon>
        <taxon>Streptomyces</taxon>
    </lineage>
</organism>
<keyword evidence="2" id="KW-0812">Transmembrane</keyword>
<sequence length="255" mass="26864">MYTIKGVNATPGGPVTVLFHDHGYLATPDRRRGSLTETLFGEGAGCLTLVVLLASVGLFSLLRKTGAPEAAVTACLWAGIVALCYGVLIVAAQWAGGVLVDLLVLLLAVATFPALLIPGYRRALRRRRGGGRPETDPGWVPATALAGVWHQHDPRGGAVVTVQRTDGTVTAYVPAPERARDLYERFDALLRSTRPPRGRRPPTSPGRDTRPTSAADPAGTARGYRAAISAGSSRMSWKTVVPGPSRCRAGVSPPA</sequence>
<name>A0ABW7PEU3_9ACTN</name>
<feature type="transmembrane region" description="Helical" evidence="2">
    <location>
        <begin position="39"/>
        <end position="62"/>
    </location>
</feature>
<evidence type="ECO:0000256" key="1">
    <source>
        <dbReference type="SAM" id="MobiDB-lite"/>
    </source>
</evidence>
<dbReference type="Proteomes" id="UP001610631">
    <property type="component" value="Unassembled WGS sequence"/>
</dbReference>
<feature type="region of interest" description="Disordered" evidence="1">
    <location>
        <begin position="190"/>
        <end position="255"/>
    </location>
</feature>
<dbReference type="EMBL" id="JBBDHD010000037">
    <property type="protein sequence ID" value="MFH7596759.1"/>
    <property type="molecule type" value="Genomic_DNA"/>
</dbReference>
<gene>
    <name evidence="3" type="ORF">WDV06_16910</name>
</gene>
<comment type="caution">
    <text evidence="3">The sequence shown here is derived from an EMBL/GenBank/DDBJ whole genome shotgun (WGS) entry which is preliminary data.</text>
</comment>
<keyword evidence="2" id="KW-1133">Transmembrane helix</keyword>
<reference evidence="3 4" key="1">
    <citation type="submission" date="2024-03" db="EMBL/GenBank/DDBJ databases">
        <title>Whole genome sequencing of Streptomyces racemochromogenes, to identify antimicrobial biosynthetic gene clusters.</title>
        <authorList>
            <person name="Suryawanshi P."/>
            <person name="Krishnaraj P.U."/>
            <person name="Arun Y.P."/>
            <person name="Suryawanshi M.P."/>
            <person name="Rakshit O."/>
        </authorList>
    </citation>
    <scope>NUCLEOTIDE SEQUENCE [LARGE SCALE GENOMIC DNA]</scope>
    <source>
        <strain evidence="3 4">AUDT626</strain>
    </source>
</reference>
<proteinExistence type="predicted"/>